<reference evidence="7" key="1">
    <citation type="journal article" date="2019" name="Int. J. Syst. Evol. Microbiol.">
        <title>The Global Catalogue of Microorganisms (GCM) 10K type strain sequencing project: providing services to taxonomists for standard genome sequencing and annotation.</title>
        <authorList>
            <consortium name="The Broad Institute Genomics Platform"/>
            <consortium name="The Broad Institute Genome Sequencing Center for Infectious Disease"/>
            <person name="Wu L."/>
            <person name="Ma J."/>
        </authorList>
    </citation>
    <scope>NUCLEOTIDE SEQUENCE [LARGE SCALE GENOMIC DNA]</scope>
    <source>
        <strain evidence="7">KLKA75</strain>
    </source>
</reference>
<dbReference type="Gene3D" id="1.10.357.10">
    <property type="entry name" value="Tetracycline Repressor, domain 2"/>
    <property type="match status" value="1"/>
</dbReference>
<name>A0ABV9U5P9_9ACTN</name>
<feature type="domain" description="HTH tetR-type" evidence="5">
    <location>
        <begin position="16"/>
        <end position="76"/>
    </location>
</feature>
<organism evidence="6 7">
    <name type="scientific">Actinomadura gamaensis</name>
    <dbReference type="NCBI Taxonomy" id="1763541"/>
    <lineage>
        <taxon>Bacteria</taxon>
        <taxon>Bacillati</taxon>
        <taxon>Actinomycetota</taxon>
        <taxon>Actinomycetes</taxon>
        <taxon>Streptosporangiales</taxon>
        <taxon>Thermomonosporaceae</taxon>
        <taxon>Actinomadura</taxon>
    </lineage>
</organism>
<dbReference type="SUPFAM" id="SSF46689">
    <property type="entry name" value="Homeodomain-like"/>
    <property type="match status" value="1"/>
</dbReference>
<dbReference type="PANTHER" id="PTHR30055:SF234">
    <property type="entry name" value="HTH-TYPE TRANSCRIPTIONAL REGULATOR BETI"/>
    <property type="match status" value="1"/>
</dbReference>
<evidence type="ECO:0000256" key="3">
    <source>
        <dbReference type="ARBA" id="ARBA00023163"/>
    </source>
</evidence>
<keyword evidence="7" id="KW-1185">Reference proteome</keyword>
<comment type="caution">
    <text evidence="6">The sequence shown here is derived from an EMBL/GenBank/DDBJ whole genome shotgun (WGS) entry which is preliminary data.</text>
</comment>
<dbReference type="PROSITE" id="PS50977">
    <property type="entry name" value="HTH_TETR_2"/>
    <property type="match status" value="1"/>
</dbReference>
<keyword evidence="1" id="KW-0805">Transcription regulation</keyword>
<dbReference type="Pfam" id="PF00440">
    <property type="entry name" value="TetR_N"/>
    <property type="match status" value="1"/>
</dbReference>
<dbReference type="InterPro" id="IPR009057">
    <property type="entry name" value="Homeodomain-like_sf"/>
</dbReference>
<dbReference type="EMBL" id="JBHSIT010000009">
    <property type="protein sequence ID" value="MFC4911218.1"/>
    <property type="molecule type" value="Genomic_DNA"/>
</dbReference>
<evidence type="ECO:0000256" key="4">
    <source>
        <dbReference type="PROSITE-ProRule" id="PRU00335"/>
    </source>
</evidence>
<evidence type="ECO:0000256" key="1">
    <source>
        <dbReference type="ARBA" id="ARBA00023015"/>
    </source>
</evidence>
<gene>
    <name evidence="6" type="ORF">ACFPCY_28185</name>
</gene>
<proteinExistence type="predicted"/>
<dbReference type="PANTHER" id="PTHR30055">
    <property type="entry name" value="HTH-TYPE TRANSCRIPTIONAL REGULATOR RUTR"/>
    <property type="match status" value="1"/>
</dbReference>
<evidence type="ECO:0000256" key="2">
    <source>
        <dbReference type="ARBA" id="ARBA00023125"/>
    </source>
</evidence>
<keyword evidence="2 4" id="KW-0238">DNA-binding</keyword>
<evidence type="ECO:0000259" key="5">
    <source>
        <dbReference type="PROSITE" id="PS50977"/>
    </source>
</evidence>
<accession>A0ABV9U5P9</accession>
<dbReference type="RefSeq" id="WP_378259909.1">
    <property type="nucleotide sequence ID" value="NZ_JBHSIT010000009.1"/>
</dbReference>
<dbReference type="PRINTS" id="PR00455">
    <property type="entry name" value="HTHTETR"/>
</dbReference>
<dbReference type="InterPro" id="IPR001647">
    <property type="entry name" value="HTH_TetR"/>
</dbReference>
<evidence type="ECO:0000313" key="7">
    <source>
        <dbReference type="Proteomes" id="UP001595872"/>
    </source>
</evidence>
<evidence type="ECO:0000313" key="6">
    <source>
        <dbReference type="EMBL" id="MFC4911218.1"/>
    </source>
</evidence>
<protein>
    <submittedName>
        <fullName evidence="6">TetR/AcrR family transcriptional regulator</fullName>
    </submittedName>
</protein>
<dbReference type="InterPro" id="IPR050109">
    <property type="entry name" value="HTH-type_TetR-like_transc_reg"/>
</dbReference>
<dbReference type="Proteomes" id="UP001595872">
    <property type="component" value="Unassembled WGS sequence"/>
</dbReference>
<keyword evidence="3" id="KW-0804">Transcription</keyword>
<feature type="DNA-binding region" description="H-T-H motif" evidence="4">
    <location>
        <begin position="39"/>
        <end position="58"/>
    </location>
</feature>
<sequence>MSPRPYRSDRRAAAAEETRRRVLAAAREHLSGTGMTRLSVDAVAKAADVSRQTVYNAFGSKSGLLEALFDSLAEEAGLSLGAAFAADGVDEALARFCAAFCGFWASERPVVRRLRGMAVLDDDLDKLLRERDGMRRTALITLLGRFDGEPPAAQVLDVAWQLTSFESFDLLAGRDGDGGRSTEEVARLIADAVIAVRNGLPRDA</sequence>